<reference evidence="1 2" key="1">
    <citation type="submission" date="2017-06" db="EMBL/GenBank/DDBJ databases">
        <title>Raineya orbicola gen. nov., sp. nov. a slightly thermophilic bacterium of the phylum Bacteroidetes and the description of Raineyaceae fam. nov.</title>
        <authorList>
            <person name="Albuquerque L."/>
            <person name="Polonia A.R.M."/>
            <person name="Barroso C."/>
            <person name="Froufe H.J.C."/>
            <person name="Lage O."/>
            <person name="Lobo-Da-Cunha A."/>
            <person name="Egas C."/>
            <person name="Da Costa M.S."/>
        </authorList>
    </citation>
    <scope>NUCLEOTIDE SEQUENCE [LARGE SCALE GENOMIC DNA]</scope>
    <source>
        <strain evidence="1 2">SPSPC-11</strain>
    </source>
</reference>
<dbReference type="OrthoDB" id="462676at2"/>
<evidence type="ECO:0008006" key="3">
    <source>
        <dbReference type="Google" id="ProtNLM"/>
    </source>
</evidence>
<proteinExistence type="predicted"/>
<dbReference type="PROSITE" id="PS51257">
    <property type="entry name" value="PROKAR_LIPOPROTEIN"/>
    <property type="match status" value="1"/>
</dbReference>
<dbReference type="AlphaFoldDB" id="A0A2N3IDA7"/>
<sequence>MKPLFLFLAFFSLFACKNQKQKPTNLTKDSSQTSKIQPDTTELATPAHFTIEEEEFVINFPAMPLRVEDSTDRDVEYSVQMGDSVNYILYFRDYKEGVIQKMGEKKFLQNQEKQVIDKMGFPKEEIFENKEIELSGFPGISLKAGSQKNTFLVYRIYLVGNRLYQLGISHTKRNPTNEEQKNFLESFQLKNSKVSKS</sequence>
<comment type="caution">
    <text evidence="1">The sequence shown here is derived from an EMBL/GenBank/DDBJ whole genome shotgun (WGS) entry which is preliminary data.</text>
</comment>
<evidence type="ECO:0000313" key="2">
    <source>
        <dbReference type="Proteomes" id="UP000233387"/>
    </source>
</evidence>
<accession>A0A2N3IDA7</accession>
<dbReference type="Proteomes" id="UP000233387">
    <property type="component" value="Unassembled WGS sequence"/>
</dbReference>
<name>A0A2N3IDA7_9BACT</name>
<dbReference type="EMBL" id="NKXO01000026">
    <property type="protein sequence ID" value="PKQ68279.1"/>
    <property type="molecule type" value="Genomic_DNA"/>
</dbReference>
<protein>
    <recommendedName>
        <fullName evidence="3">Lipoprotein</fullName>
    </recommendedName>
</protein>
<evidence type="ECO:0000313" key="1">
    <source>
        <dbReference type="EMBL" id="PKQ68279.1"/>
    </source>
</evidence>
<gene>
    <name evidence="1" type="ORF">Rain11_1747</name>
</gene>
<dbReference type="RefSeq" id="WP_101359018.1">
    <property type="nucleotide sequence ID" value="NZ_NKXO01000026.1"/>
</dbReference>
<keyword evidence="2" id="KW-1185">Reference proteome</keyword>
<organism evidence="1 2">
    <name type="scientific">Raineya orbicola</name>
    <dbReference type="NCBI Taxonomy" id="2016530"/>
    <lineage>
        <taxon>Bacteria</taxon>
        <taxon>Pseudomonadati</taxon>
        <taxon>Bacteroidota</taxon>
        <taxon>Cytophagia</taxon>
        <taxon>Cytophagales</taxon>
        <taxon>Raineyaceae</taxon>
        <taxon>Raineya</taxon>
    </lineage>
</organism>